<evidence type="ECO:0000313" key="2">
    <source>
        <dbReference type="Proteomes" id="UP000724874"/>
    </source>
</evidence>
<dbReference type="EMBL" id="JADNYJ010000012">
    <property type="protein sequence ID" value="KAF8908226.1"/>
    <property type="molecule type" value="Genomic_DNA"/>
</dbReference>
<dbReference type="OrthoDB" id="191139at2759"/>
<organism evidence="1 2">
    <name type="scientific">Gymnopilus junonius</name>
    <name type="common">Spectacular rustgill mushroom</name>
    <name type="synonym">Gymnopilus spectabilis subsp. junonius</name>
    <dbReference type="NCBI Taxonomy" id="109634"/>
    <lineage>
        <taxon>Eukaryota</taxon>
        <taxon>Fungi</taxon>
        <taxon>Dikarya</taxon>
        <taxon>Basidiomycota</taxon>
        <taxon>Agaricomycotina</taxon>
        <taxon>Agaricomycetes</taxon>
        <taxon>Agaricomycetidae</taxon>
        <taxon>Agaricales</taxon>
        <taxon>Agaricineae</taxon>
        <taxon>Hymenogastraceae</taxon>
        <taxon>Gymnopilus</taxon>
    </lineage>
</organism>
<name>A0A9P5TRZ9_GYMJU</name>
<protein>
    <submittedName>
        <fullName evidence="1">Uncharacterized protein</fullName>
    </submittedName>
</protein>
<dbReference type="SUPFAM" id="SSF51735">
    <property type="entry name" value="NAD(P)-binding Rossmann-fold domains"/>
    <property type="match status" value="1"/>
</dbReference>
<accession>A0A9P5TRZ9</accession>
<dbReference type="Proteomes" id="UP000724874">
    <property type="component" value="Unassembled WGS sequence"/>
</dbReference>
<reference evidence="1" key="1">
    <citation type="submission" date="2020-11" db="EMBL/GenBank/DDBJ databases">
        <authorList>
            <consortium name="DOE Joint Genome Institute"/>
            <person name="Ahrendt S."/>
            <person name="Riley R."/>
            <person name="Andreopoulos W."/>
            <person name="LaButti K."/>
            <person name="Pangilinan J."/>
            <person name="Ruiz-duenas F.J."/>
            <person name="Barrasa J.M."/>
            <person name="Sanchez-Garcia M."/>
            <person name="Camarero S."/>
            <person name="Miyauchi S."/>
            <person name="Serrano A."/>
            <person name="Linde D."/>
            <person name="Babiker R."/>
            <person name="Drula E."/>
            <person name="Ayuso-Fernandez I."/>
            <person name="Pacheco R."/>
            <person name="Padilla G."/>
            <person name="Ferreira P."/>
            <person name="Barriuso J."/>
            <person name="Kellner H."/>
            <person name="Castanera R."/>
            <person name="Alfaro M."/>
            <person name="Ramirez L."/>
            <person name="Pisabarro A.G."/>
            <person name="Kuo A."/>
            <person name="Tritt A."/>
            <person name="Lipzen A."/>
            <person name="He G."/>
            <person name="Yan M."/>
            <person name="Ng V."/>
            <person name="Cullen D."/>
            <person name="Martin F."/>
            <person name="Rosso M.-N."/>
            <person name="Henrissat B."/>
            <person name="Hibbett D."/>
            <person name="Martinez A.T."/>
            <person name="Grigoriev I.V."/>
        </authorList>
    </citation>
    <scope>NUCLEOTIDE SEQUENCE</scope>
    <source>
        <strain evidence="1">AH 44721</strain>
    </source>
</reference>
<evidence type="ECO:0000313" key="1">
    <source>
        <dbReference type="EMBL" id="KAF8908226.1"/>
    </source>
</evidence>
<dbReference type="Gene3D" id="3.40.50.720">
    <property type="entry name" value="NAD(P)-binding Rossmann-like Domain"/>
    <property type="match status" value="1"/>
</dbReference>
<proteinExistence type="predicted"/>
<dbReference type="AlphaFoldDB" id="A0A9P5TRZ9"/>
<gene>
    <name evidence="1" type="ORF">CPB84DRAFT_1767626</name>
</gene>
<keyword evidence="2" id="KW-1185">Reference proteome</keyword>
<comment type="caution">
    <text evidence="1">The sequence shown here is derived from an EMBL/GenBank/DDBJ whole genome shotgun (WGS) entry which is preliminary data.</text>
</comment>
<dbReference type="InterPro" id="IPR036291">
    <property type="entry name" value="NAD(P)-bd_dom_sf"/>
</dbReference>
<sequence>MKGKVVLVTGSSSGIGFASLQHFSRMGAKVLYNSDRIDYHSFRLTWLHGEGIHGRSRRRPDEGGT</sequence>